<gene>
    <name evidence="1" type="ORF">F2Q69_00012374</name>
</gene>
<reference evidence="1" key="1">
    <citation type="submission" date="2019-12" db="EMBL/GenBank/DDBJ databases">
        <title>Genome sequencing and annotation of Brassica cretica.</title>
        <authorList>
            <person name="Studholme D.J."/>
            <person name="Sarris P."/>
        </authorList>
    </citation>
    <scope>NUCLEOTIDE SEQUENCE</scope>
    <source>
        <strain evidence="1">PFS-109/04</strain>
        <tissue evidence="1">Leaf</tissue>
    </source>
</reference>
<accession>A0A8S9QKR6</accession>
<evidence type="ECO:0000313" key="1">
    <source>
        <dbReference type="EMBL" id="KAF3552983.1"/>
    </source>
</evidence>
<dbReference type="Proteomes" id="UP000712600">
    <property type="component" value="Unassembled WGS sequence"/>
</dbReference>
<organism evidence="1 2">
    <name type="scientific">Brassica cretica</name>
    <name type="common">Mustard</name>
    <dbReference type="NCBI Taxonomy" id="69181"/>
    <lineage>
        <taxon>Eukaryota</taxon>
        <taxon>Viridiplantae</taxon>
        <taxon>Streptophyta</taxon>
        <taxon>Embryophyta</taxon>
        <taxon>Tracheophyta</taxon>
        <taxon>Spermatophyta</taxon>
        <taxon>Magnoliopsida</taxon>
        <taxon>eudicotyledons</taxon>
        <taxon>Gunneridae</taxon>
        <taxon>Pentapetalae</taxon>
        <taxon>rosids</taxon>
        <taxon>malvids</taxon>
        <taxon>Brassicales</taxon>
        <taxon>Brassicaceae</taxon>
        <taxon>Brassiceae</taxon>
        <taxon>Brassica</taxon>
    </lineage>
</organism>
<dbReference type="EMBL" id="QGKX02000996">
    <property type="protein sequence ID" value="KAF3552983.1"/>
    <property type="molecule type" value="Genomic_DNA"/>
</dbReference>
<proteinExistence type="predicted"/>
<dbReference type="AlphaFoldDB" id="A0A8S9QKR6"/>
<protein>
    <submittedName>
        <fullName evidence="1">Uncharacterized protein</fullName>
    </submittedName>
</protein>
<sequence length="126" mass="14547">MQPPTAGQQFLASKHTPIISIPVPNIAQSYQREHGYDTGVAYDVFDHVMFMVLRKTWERIRIRDFWWMALGLIRGWVQDSSSKFWCHERETINGVHPKPIKPNECAPLFPELKLSCILRSGAPTEP</sequence>
<comment type="caution">
    <text evidence="1">The sequence shown here is derived from an EMBL/GenBank/DDBJ whole genome shotgun (WGS) entry which is preliminary data.</text>
</comment>
<evidence type="ECO:0000313" key="2">
    <source>
        <dbReference type="Proteomes" id="UP000712600"/>
    </source>
</evidence>
<name>A0A8S9QKR6_BRACR</name>